<accession>A0A2T0T4E6</accession>
<dbReference type="InterPro" id="IPR027417">
    <property type="entry name" value="P-loop_NTPase"/>
</dbReference>
<organism evidence="1 2">
    <name type="scientific">Umezawaea tangerina</name>
    <dbReference type="NCBI Taxonomy" id="84725"/>
    <lineage>
        <taxon>Bacteria</taxon>
        <taxon>Bacillati</taxon>
        <taxon>Actinomycetota</taxon>
        <taxon>Actinomycetes</taxon>
        <taxon>Pseudonocardiales</taxon>
        <taxon>Pseudonocardiaceae</taxon>
        <taxon>Umezawaea</taxon>
    </lineage>
</organism>
<name>A0A2T0T4E6_9PSEU</name>
<keyword evidence="1" id="KW-0808">Transferase</keyword>
<dbReference type="EMBL" id="PVTF01000006">
    <property type="protein sequence ID" value="PRY40499.1"/>
    <property type="molecule type" value="Genomic_DNA"/>
</dbReference>
<dbReference type="AlphaFoldDB" id="A0A2T0T4E6"/>
<proteinExistence type="predicted"/>
<keyword evidence="1" id="KW-0418">Kinase</keyword>
<dbReference type="GO" id="GO:0016301">
    <property type="term" value="F:kinase activity"/>
    <property type="evidence" value="ECO:0007669"/>
    <property type="project" value="UniProtKB-KW"/>
</dbReference>
<dbReference type="SUPFAM" id="SSF52540">
    <property type="entry name" value="P-loop containing nucleoside triphosphate hydrolases"/>
    <property type="match status" value="1"/>
</dbReference>
<evidence type="ECO:0000313" key="2">
    <source>
        <dbReference type="Proteomes" id="UP000239494"/>
    </source>
</evidence>
<evidence type="ECO:0000313" key="1">
    <source>
        <dbReference type="EMBL" id="PRY40499.1"/>
    </source>
</evidence>
<sequence length="319" mass="34944">MDSAIGIIGHAGGGKTTLARALARVIDGAQIVSFGDAVRRRVAAQGMDPQNRKVLMKAGQHWVDTDVFGYCRAVLNQQSGDARVLIIEGIRHEKVRAALEELLGDVDFVCVLLKAPRGVLVDRMTTDHDLTTENAEEVLRDPTETQVDQLLLGAADLILDSTNPVRYNVAEVLDWLDERLSRSDVVALADALETFEPEVFSAEEQAGLVNEVSASSDMPLLKEVSERVSLSFEELQALRRARRFIALDYKGQLLVPGFQLRGDELDQDVAEAVSLLSTEMTAWEIVAWMVSGNGLVDGARPLDLPRTELVGLARNELDT</sequence>
<dbReference type="Proteomes" id="UP000239494">
    <property type="component" value="Unassembled WGS sequence"/>
</dbReference>
<dbReference type="Pfam" id="PF13238">
    <property type="entry name" value="AAA_18"/>
    <property type="match status" value="1"/>
</dbReference>
<comment type="caution">
    <text evidence="1">The sequence shown here is derived from an EMBL/GenBank/DDBJ whole genome shotgun (WGS) entry which is preliminary data.</text>
</comment>
<dbReference type="OrthoDB" id="4801736at2"/>
<reference evidence="1 2" key="1">
    <citation type="submission" date="2018-03" db="EMBL/GenBank/DDBJ databases">
        <title>Genomic Encyclopedia of Archaeal and Bacterial Type Strains, Phase II (KMG-II): from individual species to whole genera.</title>
        <authorList>
            <person name="Goeker M."/>
        </authorList>
    </citation>
    <scope>NUCLEOTIDE SEQUENCE [LARGE SCALE GENOMIC DNA]</scope>
    <source>
        <strain evidence="1 2">DSM 44720</strain>
    </source>
</reference>
<dbReference type="RefSeq" id="WP_106189050.1">
    <property type="nucleotide sequence ID" value="NZ_PVTF01000006.1"/>
</dbReference>
<dbReference type="Gene3D" id="3.40.50.300">
    <property type="entry name" value="P-loop containing nucleotide triphosphate hydrolases"/>
    <property type="match status" value="1"/>
</dbReference>
<keyword evidence="2" id="KW-1185">Reference proteome</keyword>
<gene>
    <name evidence="1" type="ORF">CLV43_106235</name>
</gene>
<protein>
    <submittedName>
        <fullName evidence="1">Cytidylate kinase</fullName>
    </submittedName>
</protein>